<dbReference type="Proteomes" id="UP000319859">
    <property type="component" value="Unassembled WGS sequence"/>
</dbReference>
<reference evidence="2 3" key="1">
    <citation type="submission" date="2019-06" db="EMBL/GenBank/DDBJ databases">
        <title>Genomic Encyclopedia of Type Strains, Phase IV (KMG-V): Genome sequencing to study the core and pangenomes of soil and plant-associated prokaryotes.</title>
        <authorList>
            <person name="Whitman W."/>
        </authorList>
    </citation>
    <scope>NUCLEOTIDE SEQUENCE [LARGE SCALE GENOMIC DNA]</scope>
    <source>
        <strain evidence="2 3">BR 11880</strain>
    </source>
</reference>
<keyword evidence="1" id="KW-0472">Membrane</keyword>
<evidence type="ECO:0000313" key="2">
    <source>
        <dbReference type="EMBL" id="TWB23400.1"/>
    </source>
</evidence>
<proteinExistence type="predicted"/>
<evidence type="ECO:0000313" key="3">
    <source>
        <dbReference type="Proteomes" id="UP000319859"/>
    </source>
</evidence>
<dbReference type="AlphaFoldDB" id="A0A560FPC4"/>
<dbReference type="EMBL" id="VITN01000002">
    <property type="protein sequence ID" value="TWB23400.1"/>
    <property type="molecule type" value="Genomic_DNA"/>
</dbReference>
<protein>
    <submittedName>
        <fullName evidence="2">DUF2946 family protein</fullName>
    </submittedName>
</protein>
<dbReference type="InterPro" id="IPR021333">
    <property type="entry name" value="DUF2946"/>
</dbReference>
<gene>
    <name evidence="2" type="ORF">FBZ89_102153</name>
</gene>
<name>A0A560FPC4_9PROT</name>
<organism evidence="2 3">
    <name type="scientific">Nitrospirillum amazonense</name>
    <dbReference type="NCBI Taxonomy" id="28077"/>
    <lineage>
        <taxon>Bacteria</taxon>
        <taxon>Pseudomonadati</taxon>
        <taxon>Pseudomonadota</taxon>
        <taxon>Alphaproteobacteria</taxon>
        <taxon>Rhodospirillales</taxon>
        <taxon>Azospirillaceae</taxon>
        <taxon>Nitrospirillum</taxon>
    </lineage>
</organism>
<accession>A0A560FPC4</accession>
<comment type="caution">
    <text evidence="2">The sequence shown here is derived from an EMBL/GenBank/DDBJ whole genome shotgun (WGS) entry which is preliminary data.</text>
</comment>
<keyword evidence="1" id="KW-0812">Transmembrane</keyword>
<evidence type="ECO:0000256" key="1">
    <source>
        <dbReference type="SAM" id="Phobius"/>
    </source>
</evidence>
<sequence>MPTTRRLAGWLLLCAVLSGLLFRGLIPPGYMPNVNAGAGDSLLIVCSGMADHAAHHHQGGAGPHPADPHGDGICPFAMLGGWAPVLLLAALLPRWLPRAVVQGRPVEVPRIRILACRPPGARAPPLLA</sequence>
<keyword evidence="1" id="KW-1133">Transmembrane helix</keyword>
<feature type="transmembrane region" description="Helical" evidence="1">
    <location>
        <begin position="76"/>
        <end position="96"/>
    </location>
</feature>
<dbReference type="Pfam" id="PF11162">
    <property type="entry name" value="DUF2946"/>
    <property type="match status" value="1"/>
</dbReference>